<proteinExistence type="predicted"/>
<gene>
    <name evidence="1" type="ORF">RHMOL_Rhmol12G0149200</name>
</gene>
<dbReference type="EMBL" id="CM046399">
    <property type="protein sequence ID" value="KAI8528450.1"/>
    <property type="molecule type" value="Genomic_DNA"/>
</dbReference>
<protein>
    <submittedName>
        <fullName evidence="1">Uncharacterized protein</fullName>
    </submittedName>
</protein>
<dbReference type="Proteomes" id="UP001062846">
    <property type="component" value="Chromosome 12"/>
</dbReference>
<reference evidence="1" key="1">
    <citation type="submission" date="2022-02" db="EMBL/GenBank/DDBJ databases">
        <title>Plant Genome Project.</title>
        <authorList>
            <person name="Zhang R.-G."/>
        </authorList>
    </citation>
    <scope>NUCLEOTIDE SEQUENCE</scope>
    <source>
        <strain evidence="1">AT1</strain>
    </source>
</reference>
<evidence type="ECO:0000313" key="2">
    <source>
        <dbReference type="Proteomes" id="UP001062846"/>
    </source>
</evidence>
<sequence>MCINVDPLQIWMRNIPVCKIHSVHRIHRRTRTRSIHIRQKSACSQNILKLAPPSDEILESSFIEMKELRFNIKIKRSEGKSIH</sequence>
<comment type="caution">
    <text evidence="1">The sequence shown here is derived from an EMBL/GenBank/DDBJ whole genome shotgun (WGS) entry which is preliminary data.</text>
</comment>
<name>A0ACC0LIK8_RHOML</name>
<accession>A0ACC0LIK8</accession>
<organism evidence="1 2">
    <name type="scientific">Rhododendron molle</name>
    <name type="common">Chinese azalea</name>
    <name type="synonym">Azalea mollis</name>
    <dbReference type="NCBI Taxonomy" id="49168"/>
    <lineage>
        <taxon>Eukaryota</taxon>
        <taxon>Viridiplantae</taxon>
        <taxon>Streptophyta</taxon>
        <taxon>Embryophyta</taxon>
        <taxon>Tracheophyta</taxon>
        <taxon>Spermatophyta</taxon>
        <taxon>Magnoliopsida</taxon>
        <taxon>eudicotyledons</taxon>
        <taxon>Gunneridae</taxon>
        <taxon>Pentapetalae</taxon>
        <taxon>asterids</taxon>
        <taxon>Ericales</taxon>
        <taxon>Ericaceae</taxon>
        <taxon>Ericoideae</taxon>
        <taxon>Rhodoreae</taxon>
        <taxon>Rhododendron</taxon>
    </lineage>
</organism>
<evidence type="ECO:0000313" key="1">
    <source>
        <dbReference type="EMBL" id="KAI8528450.1"/>
    </source>
</evidence>
<keyword evidence="2" id="KW-1185">Reference proteome</keyword>